<evidence type="ECO:0000313" key="6">
    <source>
        <dbReference type="EMBL" id="CBW75062.1"/>
    </source>
</evidence>
<dbReference type="EMBL" id="FR687359">
    <property type="protein sequence ID" value="CBW75062.1"/>
    <property type="molecule type" value="Genomic_DNA"/>
</dbReference>
<comment type="subcellular location">
    <subcellularLocation>
        <location evidence="1">Membrane</location>
        <topology evidence="1">Multi-pass membrane protein</topology>
    </subcellularLocation>
</comment>
<feature type="transmembrane region" description="Helical" evidence="5">
    <location>
        <begin position="100"/>
        <end position="120"/>
    </location>
</feature>
<sequence>MPLPKEMSMEHAPDSVRQRATRTIALRTHGQPHGPLTRRVSPAGIGELIKSFVFLDDFDITPFGYTSFRVHSHSGIATITVLLNGDLRYAGTTGGLPTPILGYIGSMTLELAASVLLTVGYHRRFIAALRAVYSIVTALIFHHALSDQNPMFHFLKNVAMSAEFFQGRAFGAGAYSFDNREKASDVAIALAQ</sequence>
<evidence type="ECO:0000256" key="1">
    <source>
        <dbReference type="ARBA" id="ARBA00004141"/>
    </source>
</evidence>
<accession>E5AR30</accession>
<evidence type="ECO:0000256" key="4">
    <source>
        <dbReference type="ARBA" id="ARBA00023136"/>
    </source>
</evidence>
<evidence type="ECO:0000313" key="7">
    <source>
        <dbReference type="Proteomes" id="UP000007437"/>
    </source>
</evidence>
<proteinExistence type="predicted"/>
<gene>
    <name evidence="6" type="ordered locus">RBRH_02697</name>
</gene>
<reference evidence="6 7" key="1">
    <citation type="journal article" date="2011" name="J. Bacteriol.">
        <title>Complete genome sequence of Burkholderia rhizoxinica, an endosymbiont of Rhizopus microsporus.</title>
        <authorList>
            <person name="Lackner G."/>
            <person name="Moebius N."/>
            <person name="Partida-Martinez L."/>
            <person name="Hertweck C."/>
        </authorList>
    </citation>
    <scope>NUCLEOTIDE SEQUENCE [LARGE SCALE GENOMIC DNA]</scope>
    <source>
        <strain evidence="7">DSM 19002 / CIP 109453 / HKI 454</strain>
    </source>
</reference>
<dbReference type="Gene3D" id="2.60.120.10">
    <property type="entry name" value="Jelly Rolls"/>
    <property type="match status" value="1"/>
</dbReference>
<dbReference type="InterPro" id="IPR032808">
    <property type="entry name" value="DoxX"/>
</dbReference>
<evidence type="ECO:0000256" key="3">
    <source>
        <dbReference type="ARBA" id="ARBA00022989"/>
    </source>
</evidence>
<evidence type="ECO:0000256" key="2">
    <source>
        <dbReference type="ARBA" id="ARBA00022692"/>
    </source>
</evidence>
<keyword evidence="3 5" id="KW-1133">Transmembrane helix</keyword>
<dbReference type="STRING" id="882378.RBRH_02697"/>
<feature type="transmembrane region" description="Helical" evidence="5">
    <location>
        <begin position="127"/>
        <end position="145"/>
    </location>
</feature>
<organism evidence="6 7">
    <name type="scientific">Mycetohabitans rhizoxinica (strain DSM 19002 / CIP 109453 / HKI 454)</name>
    <name type="common">Paraburkholderia rhizoxinica</name>
    <dbReference type="NCBI Taxonomy" id="882378"/>
    <lineage>
        <taxon>Bacteria</taxon>
        <taxon>Pseudomonadati</taxon>
        <taxon>Pseudomonadota</taxon>
        <taxon>Betaproteobacteria</taxon>
        <taxon>Burkholderiales</taxon>
        <taxon>Burkholderiaceae</taxon>
        <taxon>Mycetohabitans</taxon>
    </lineage>
</organism>
<dbReference type="GO" id="GO:0016020">
    <property type="term" value="C:membrane"/>
    <property type="evidence" value="ECO:0007669"/>
    <property type="project" value="UniProtKB-SubCell"/>
</dbReference>
<protein>
    <submittedName>
        <fullName evidence="6">Transporter</fullName>
    </submittedName>
</protein>
<dbReference type="Pfam" id="PF07681">
    <property type="entry name" value="DoxX"/>
    <property type="match status" value="1"/>
</dbReference>
<dbReference type="HOGENOM" id="CLU_1412854_0_0_4"/>
<dbReference type="eggNOG" id="COG1741">
    <property type="taxonomic scope" value="Bacteria"/>
</dbReference>
<dbReference type="KEGG" id="brh:RBRH_02697"/>
<dbReference type="SUPFAM" id="SSF51182">
    <property type="entry name" value="RmlC-like cupins"/>
    <property type="match status" value="1"/>
</dbReference>
<name>E5AR30_MYCRK</name>
<dbReference type="InterPro" id="IPR011051">
    <property type="entry name" value="RmlC_Cupin_sf"/>
</dbReference>
<keyword evidence="2 5" id="KW-0812">Transmembrane</keyword>
<dbReference type="Proteomes" id="UP000007437">
    <property type="component" value="Chromosome"/>
</dbReference>
<dbReference type="eggNOG" id="COG2259">
    <property type="taxonomic scope" value="Bacteria"/>
</dbReference>
<dbReference type="AlphaFoldDB" id="E5AR30"/>
<dbReference type="InterPro" id="IPR014710">
    <property type="entry name" value="RmlC-like_jellyroll"/>
</dbReference>
<keyword evidence="4 5" id="KW-0472">Membrane</keyword>
<evidence type="ECO:0000256" key="5">
    <source>
        <dbReference type="SAM" id="Phobius"/>
    </source>
</evidence>